<feature type="region of interest" description="Disordered" evidence="5">
    <location>
        <begin position="26"/>
        <end position="59"/>
    </location>
</feature>
<dbReference type="Proteomes" id="UP000012065">
    <property type="component" value="Unassembled WGS sequence"/>
</dbReference>
<dbReference type="InterPro" id="IPR002641">
    <property type="entry name" value="PNPLA_dom"/>
</dbReference>
<evidence type="ECO:0000256" key="1">
    <source>
        <dbReference type="ARBA" id="ARBA00022801"/>
    </source>
</evidence>
<keyword evidence="2" id="KW-0442">Lipid degradation</keyword>
<accession>M5CAR7</accession>
<feature type="domain" description="PNPLA" evidence="6">
    <location>
        <begin position="65"/>
        <end position="262"/>
    </location>
</feature>
<dbReference type="PANTHER" id="PTHR24185">
    <property type="entry name" value="CALCIUM-INDEPENDENT PHOSPHOLIPASE A2-GAMMA"/>
    <property type="match status" value="1"/>
</dbReference>
<feature type="short sequence motif" description="GXGXXG" evidence="4">
    <location>
        <begin position="69"/>
        <end position="74"/>
    </location>
</feature>
<evidence type="ECO:0000256" key="4">
    <source>
        <dbReference type="PROSITE-ProRule" id="PRU01161"/>
    </source>
</evidence>
<evidence type="ECO:0000259" key="6">
    <source>
        <dbReference type="PROSITE" id="PS51635"/>
    </source>
</evidence>
<keyword evidence="3" id="KW-0443">Lipid metabolism</keyword>
<dbReference type="PROSITE" id="PS51635">
    <property type="entry name" value="PNPLA"/>
    <property type="match status" value="1"/>
</dbReference>
<dbReference type="SUPFAM" id="SSF52151">
    <property type="entry name" value="FabD/lysophospholipase-like"/>
    <property type="match status" value="1"/>
</dbReference>
<protein>
    <recommendedName>
        <fullName evidence="6">PNPLA domain-containing protein</fullName>
    </recommendedName>
</protein>
<evidence type="ECO:0000256" key="5">
    <source>
        <dbReference type="SAM" id="MobiDB-lite"/>
    </source>
</evidence>
<name>M5CAR7_THACB</name>
<dbReference type="HOGENOM" id="CLU_1062381_0_0_1"/>
<gene>
    <name evidence="7" type="ORF">BN14_10553</name>
</gene>
<evidence type="ECO:0000256" key="2">
    <source>
        <dbReference type="ARBA" id="ARBA00022963"/>
    </source>
</evidence>
<evidence type="ECO:0000313" key="7">
    <source>
        <dbReference type="EMBL" id="CCO36419.1"/>
    </source>
</evidence>
<dbReference type="AlphaFoldDB" id="M5CAR7"/>
<dbReference type="PANTHER" id="PTHR24185:SF1">
    <property type="entry name" value="CALCIUM-INDEPENDENT PHOSPHOLIPASE A2-GAMMA"/>
    <property type="match status" value="1"/>
</dbReference>
<dbReference type="GO" id="GO:0019369">
    <property type="term" value="P:arachidonate metabolic process"/>
    <property type="evidence" value="ECO:0007669"/>
    <property type="project" value="TreeGrafter"/>
</dbReference>
<evidence type="ECO:0000313" key="8">
    <source>
        <dbReference type="Proteomes" id="UP000012065"/>
    </source>
</evidence>
<dbReference type="GO" id="GO:0016020">
    <property type="term" value="C:membrane"/>
    <property type="evidence" value="ECO:0007669"/>
    <property type="project" value="TreeGrafter"/>
</dbReference>
<keyword evidence="1" id="KW-0378">Hydrolase</keyword>
<organism evidence="7 8">
    <name type="scientific">Thanatephorus cucumeris (strain AG1-IB / isolate 7/3/14)</name>
    <name type="common">Lettuce bottom rot fungus</name>
    <name type="synonym">Rhizoctonia solani</name>
    <dbReference type="NCBI Taxonomy" id="1108050"/>
    <lineage>
        <taxon>Eukaryota</taxon>
        <taxon>Fungi</taxon>
        <taxon>Dikarya</taxon>
        <taxon>Basidiomycota</taxon>
        <taxon>Agaricomycotina</taxon>
        <taxon>Agaricomycetes</taxon>
        <taxon>Cantharellales</taxon>
        <taxon>Ceratobasidiaceae</taxon>
        <taxon>Rhizoctonia</taxon>
        <taxon>Rhizoctonia solani AG-1</taxon>
    </lineage>
</organism>
<dbReference type="Gene3D" id="3.40.1090.10">
    <property type="entry name" value="Cytosolic phospholipase A2 catalytic domain"/>
    <property type="match status" value="1"/>
</dbReference>
<feature type="short sequence motif" description="GXSXG" evidence="4">
    <location>
        <begin position="109"/>
        <end position="113"/>
    </location>
</feature>
<reference evidence="7 8" key="1">
    <citation type="journal article" date="2013" name="J. Biotechnol.">
        <title>Establishment and interpretation of the genome sequence of the phytopathogenic fungus Rhizoctonia solani AG1-IB isolate 7/3/14.</title>
        <authorList>
            <person name="Wibberg D.W."/>
            <person name="Jelonek L.J."/>
            <person name="Rupp O.R."/>
            <person name="Hennig M.H."/>
            <person name="Eikmeyer F.E."/>
            <person name="Goesmann A.G."/>
            <person name="Hartmann A.H."/>
            <person name="Borriss R.B."/>
            <person name="Grosch R.G."/>
            <person name="Puehler A.P."/>
            <person name="Schlueter A.S."/>
        </authorList>
    </citation>
    <scope>NUCLEOTIDE SEQUENCE [LARGE SCALE GENOMIC DNA]</scope>
    <source>
        <strain evidence="8">AG1-IB / isolate 7/3/14</strain>
    </source>
</reference>
<dbReference type="Pfam" id="PF01734">
    <property type="entry name" value="Patatin"/>
    <property type="match status" value="1"/>
</dbReference>
<dbReference type="EMBL" id="CAOJ01015947">
    <property type="protein sequence ID" value="CCO36419.1"/>
    <property type="molecule type" value="Genomic_DNA"/>
</dbReference>
<comment type="caution">
    <text evidence="7">The sequence shown here is derived from an EMBL/GenBank/DDBJ whole genome shotgun (WGS) entry which is preliminary data.</text>
</comment>
<dbReference type="GO" id="GO:0046486">
    <property type="term" value="P:glycerolipid metabolic process"/>
    <property type="evidence" value="ECO:0007669"/>
    <property type="project" value="UniProtKB-ARBA"/>
</dbReference>
<sequence length="262" mass="28045">MKRFTSQAGSFGNAMASLGSDSVKKATNLTGGMLGKQPSSSEATPKPPPPTQLSQRDINRPARILSLDGGGVRGYSTLIILKRFMLNLQANSPSKQKILPADYFDLIIGTSTGGIIALMLGRLRMSIDDAIIAYQELSKKIFSGGIASAVLGGNLLSSENPGLGLGLGIVKGRELDQYLNMAKTSAFASDTAMYDAARLETYLKETIGKQGYTISNQEALLEEDSNNCYTAIVTARQNNATAACSSDQRSSSFLRPYYHWPA</sequence>
<evidence type="ECO:0000256" key="3">
    <source>
        <dbReference type="ARBA" id="ARBA00023098"/>
    </source>
</evidence>
<dbReference type="InterPro" id="IPR016035">
    <property type="entry name" value="Acyl_Trfase/lysoPLipase"/>
</dbReference>
<proteinExistence type="predicted"/>
<dbReference type="GO" id="GO:0016042">
    <property type="term" value="P:lipid catabolic process"/>
    <property type="evidence" value="ECO:0007669"/>
    <property type="project" value="UniProtKB-KW"/>
</dbReference>
<dbReference type="GO" id="GO:0047499">
    <property type="term" value="F:calcium-independent phospholipase A2 activity"/>
    <property type="evidence" value="ECO:0007669"/>
    <property type="project" value="TreeGrafter"/>
</dbReference>
<comment type="caution">
    <text evidence="4">Lacks conserved residue(s) required for the propagation of feature annotation.</text>
</comment>